<protein>
    <submittedName>
        <fullName evidence="1">Uncharacterized protein</fullName>
    </submittedName>
</protein>
<dbReference type="Proteomes" id="UP001159364">
    <property type="component" value="Linkage Group LG03"/>
</dbReference>
<sequence length="72" mass="8758">MKGALFFGGGCRFLWRRRNRCHHRICRERFNEPQQEKVTWFENLVKIREATLYALASLSEQLLEREVLDIKY</sequence>
<keyword evidence="2" id="KW-1185">Reference proteome</keyword>
<dbReference type="AlphaFoldDB" id="A0AAV8TYW1"/>
<dbReference type="EMBL" id="JAIWQS010000003">
    <property type="protein sequence ID" value="KAJ8771244.1"/>
    <property type="molecule type" value="Genomic_DNA"/>
</dbReference>
<name>A0AAV8TYW1_9ROSI</name>
<comment type="caution">
    <text evidence="1">The sequence shown here is derived from an EMBL/GenBank/DDBJ whole genome shotgun (WGS) entry which is preliminary data.</text>
</comment>
<evidence type="ECO:0000313" key="2">
    <source>
        <dbReference type="Proteomes" id="UP001159364"/>
    </source>
</evidence>
<proteinExistence type="predicted"/>
<gene>
    <name evidence="1" type="ORF">K2173_026132</name>
</gene>
<organism evidence="1 2">
    <name type="scientific">Erythroxylum novogranatense</name>
    <dbReference type="NCBI Taxonomy" id="1862640"/>
    <lineage>
        <taxon>Eukaryota</taxon>
        <taxon>Viridiplantae</taxon>
        <taxon>Streptophyta</taxon>
        <taxon>Embryophyta</taxon>
        <taxon>Tracheophyta</taxon>
        <taxon>Spermatophyta</taxon>
        <taxon>Magnoliopsida</taxon>
        <taxon>eudicotyledons</taxon>
        <taxon>Gunneridae</taxon>
        <taxon>Pentapetalae</taxon>
        <taxon>rosids</taxon>
        <taxon>fabids</taxon>
        <taxon>Malpighiales</taxon>
        <taxon>Erythroxylaceae</taxon>
        <taxon>Erythroxylum</taxon>
    </lineage>
</organism>
<reference evidence="1 2" key="1">
    <citation type="submission" date="2021-09" db="EMBL/GenBank/DDBJ databases">
        <title>Genomic insights and catalytic innovation underlie evolution of tropane alkaloids biosynthesis.</title>
        <authorList>
            <person name="Wang Y.-J."/>
            <person name="Tian T."/>
            <person name="Huang J.-P."/>
            <person name="Huang S.-X."/>
        </authorList>
    </citation>
    <scope>NUCLEOTIDE SEQUENCE [LARGE SCALE GENOMIC DNA]</scope>
    <source>
        <strain evidence="1">KIB-2018</strain>
        <tissue evidence="1">Leaf</tissue>
    </source>
</reference>
<evidence type="ECO:0000313" key="1">
    <source>
        <dbReference type="EMBL" id="KAJ8771244.1"/>
    </source>
</evidence>
<accession>A0AAV8TYW1</accession>